<evidence type="ECO:0000313" key="2">
    <source>
        <dbReference type="Proteomes" id="UP001322744"/>
    </source>
</evidence>
<dbReference type="RefSeq" id="WP_045173957.1">
    <property type="nucleotide sequence ID" value="NZ_CP139957.1"/>
</dbReference>
<keyword evidence="2" id="KW-1185">Reference proteome</keyword>
<name>A0ABZ0U0P9_9FIRM</name>
<reference evidence="1 2" key="1">
    <citation type="submission" date="2023-12" db="EMBL/GenBank/DDBJ databases">
        <authorList>
            <person name="Manesh M.J.H."/>
            <person name="Bing R.G."/>
            <person name="Willard D.J."/>
            <person name="Kelly R.M."/>
        </authorList>
    </citation>
    <scope>NUCLEOTIDE SEQUENCE [LARGE SCALE GENOMIC DNA]</scope>
    <source>
        <strain evidence="1 2">DSM 8977</strain>
    </source>
</reference>
<accession>A0ABZ0U0P9</accession>
<organism evidence="1 2">
    <name type="scientific">Anaerocellum danielii</name>
    <dbReference type="NCBI Taxonomy" id="1387557"/>
    <lineage>
        <taxon>Bacteria</taxon>
        <taxon>Bacillati</taxon>
        <taxon>Bacillota</taxon>
        <taxon>Bacillota incertae sedis</taxon>
        <taxon>Caldicellulosiruptorales</taxon>
        <taxon>Caldicellulosiruptoraceae</taxon>
        <taxon>Anaerocellum</taxon>
    </lineage>
</organism>
<proteinExistence type="predicted"/>
<sequence>MIILEGHELVTSQALTVLKPYVGEAHLISSILVLARLLELEKFSFFGSEKSFQWLRKLLFPNVCIEFWQEDVEVTFVDVSAVKEHFMNLECFKNWVKILNSKKKILLYELFTEGSSLFELSKFILLSDDLFETEK</sequence>
<dbReference type="EMBL" id="CP139957">
    <property type="protein sequence ID" value="WPX09297.1"/>
    <property type="molecule type" value="Genomic_DNA"/>
</dbReference>
<gene>
    <name evidence="1" type="ORF">SOJ16_000495</name>
</gene>
<evidence type="ECO:0000313" key="1">
    <source>
        <dbReference type="EMBL" id="WPX09297.1"/>
    </source>
</evidence>
<dbReference type="Proteomes" id="UP001322744">
    <property type="component" value="Chromosome"/>
</dbReference>
<protein>
    <submittedName>
        <fullName evidence="1">Uncharacterized protein</fullName>
    </submittedName>
</protein>